<dbReference type="PANTHER" id="PTHR44329">
    <property type="entry name" value="SERINE/THREONINE-PROTEIN KINASE TNNI3K-RELATED"/>
    <property type="match status" value="1"/>
</dbReference>
<protein>
    <submittedName>
        <fullName evidence="2">Kinase-like domain-containing protein</fullName>
    </submittedName>
</protein>
<reference evidence="2 3" key="1">
    <citation type="submission" date="2018-06" db="EMBL/GenBank/DDBJ databases">
        <title>Comparative genomics reveals the genomic features of Rhizophagus irregularis, R. cerebriforme, R. diaphanum and Gigaspora rosea, and their symbiotic lifestyle signature.</title>
        <authorList>
            <person name="Morin E."/>
            <person name="San Clemente H."/>
            <person name="Chen E.C.H."/>
            <person name="De La Providencia I."/>
            <person name="Hainaut M."/>
            <person name="Kuo A."/>
            <person name="Kohler A."/>
            <person name="Murat C."/>
            <person name="Tang N."/>
            <person name="Roy S."/>
            <person name="Loubradou J."/>
            <person name="Henrissat B."/>
            <person name="Grigoriev I.V."/>
            <person name="Corradi N."/>
            <person name="Roux C."/>
            <person name="Martin F.M."/>
        </authorList>
    </citation>
    <scope>NUCLEOTIDE SEQUENCE [LARGE SCALE GENOMIC DNA]</scope>
    <source>
        <strain evidence="2 3">DAOM 194757</strain>
    </source>
</reference>
<keyword evidence="2" id="KW-0808">Transferase</keyword>
<name>A0A397W894_9GLOM</name>
<keyword evidence="2" id="KW-0418">Kinase</keyword>
<dbReference type="InterPro" id="IPR011009">
    <property type="entry name" value="Kinase-like_dom_sf"/>
</dbReference>
<dbReference type="PRINTS" id="PR00109">
    <property type="entry name" value="TYRKINASE"/>
</dbReference>
<dbReference type="Proteomes" id="UP000266673">
    <property type="component" value="Unassembled WGS sequence"/>
</dbReference>
<dbReference type="InterPro" id="IPR051681">
    <property type="entry name" value="Ser/Thr_Kinases-Pseudokinases"/>
</dbReference>
<comment type="caution">
    <text evidence="2">The sequence shown here is derived from an EMBL/GenBank/DDBJ whole genome shotgun (WGS) entry which is preliminary data.</text>
</comment>
<dbReference type="GO" id="GO:0004674">
    <property type="term" value="F:protein serine/threonine kinase activity"/>
    <property type="evidence" value="ECO:0007669"/>
    <property type="project" value="TreeGrafter"/>
</dbReference>
<evidence type="ECO:0000313" key="3">
    <source>
        <dbReference type="Proteomes" id="UP000266673"/>
    </source>
</evidence>
<sequence>MFKLIISLFRTNDSRKMIINWMLVGNPEIINIAEPENIDKFSHKNSHIQNFIILRVGSQEVSLNQVNNWVISLPTLPKLPINSIFAYSFKYPSSNSDSSLLSCAKFDGSNNIQINITNYTDYNDELKDNFKYQIHWCIYITSIQKVTIGQFIFEEDLAKTIRMIKNKPPAKACASKKEKDNYEAILTKKHKEEIPENIKQIMAGTSNELNESISNSIEAVIKRINNEGNEVIKKYEYNLFSNLMLIRSGRFGNICKATWENSTIVLKNITIDTSIIDSEIINEIKNAINTNKIISFDDTIVDNKFIISNAIKLFINELWRLAVVQKHKHPNIIQFYGITNDPLNNQFNLILQFAADGNLRDYLKRNKTLKWTDKLRYAHDIAKGLSFLHDNKIFHRDLHSKNILVHNQRMLIADFGLSKHMNEVEMFKASEMFGYLEPQCFINPKYICDERSDIYSLGVIFWEISSGTPPYYSFENRIAIVVHIIKEGRETPVENTPNDYVNLYQRCWDQDPEKRPEIKIVLKELKNMRLSLIDDQKTSHEKWIESKIIEGKINEYNIDEFEDYKLISSGATSKVYRARYKSTKNLCALKFIEKNNHTNKELVNELYHMLSIESHENIIKFHGISYEIDRRDPNVVEYVLILEYADNGTLRDYLHQNSTKIEWELKVQFAIQLVEAVKWLHAHNIVHGDLHPNNILIHQETLKLADFGLSRRVIESSMSQTTSEVFGVIPYIDPQCFIKEQSKNVKFRRYRKNKKSDIYSIGVILWEISTEKQPFKNLDPVSLPAKIRDEGLREKPNADTPHEYVTIYKSMFIIIYSL</sequence>
<dbReference type="PROSITE" id="PS50011">
    <property type="entry name" value="PROTEIN_KINASE_DOM"/>
    <property type="match status" value="2"/>
</dbReference>
<keyword evidence="3" id="KW-1185">Reference proteome</keyword>
<dbReference type="AlphaFoldDB" id="A0A397W894"/>
<organism evidence="2 3">
    <name type="scientific">Gigaspora rosea</name>
    <dbReference type="NCBI Taxonomy" id="44941"/>
    <lineage>
        <taxon>Eukaryota</taxon>
        <taxon>Fungi</taxon>
        <taxon>Fungi incertae sedis</taxon>
        <taxon>Mucoromycota</taxon>
        <taxon>Glomeromycotina</taxon>
        <taxon>Glomeromycetes</taxon>
        <taxon>Diversisporales</taxon>
        <taxon>Gigasporaceae</taxon>
        <taxon>Gigaspora</taxon>
    </lineage>
</organism>
<dbReference type="SUPFAM" id="SSF56112">
    <property type="entry name" value="Protein kinase-like (PK-like)"/>
    <property type="match status" value="2"/>
</dbReference>
<dbReference type="Pfam" id="PF07714">
    <property type="entry name" value="PK_Tyr_Ser-Thr"/>
    <property type="match status" value="2"/>
</dbReference>
<dbReference type="OrthoDB" id="2376333at2759"/>
<gene>
    <name evidence="2" type="ORF">C2G38_1101136</name>
</gene>
<proteinExistence type="predicted"/>
<feature type="domain" description="Protein kinase" evidence="1">
    <location>
        <begin position="561"/>
        <end position="818"/>
    </location>
</feature>
<accession>A0A397W894</accession>
<evidence type="ECO:0000313" key="2">
    <source>
        <dbReference type="EMBL" id="RIB29539.1"/>
    </source>
</evidence>
<dbReference type="EMBL" id="QKWP01000036">
    <property type="protein sequence ID" value="RIB29539.1"/>
    <property type="molecule type" value="Genomic_DNA"/>
</dbReference>
<dbReference type="STRING" id="44941.A0A397W894"/>
<dbReference type="GO" id="GO:0005524">
    <property type="term" value="F:ATP binding"/>
    <property type="evidence" value="ECO:0007669"/>
    <property type="project" value="InterPro"/>
</dbReference>
<evidence type="ECO:0000259" key="1">
    <source>
        <dbReference type="PROSITE" id="PS50011"/>
    </source>
</evidence>
<feature type="domain" description="Protein kinase" evidence="1">
    <location>
        <begin position="240"/>
        <end position="530"/>
    </location>
</feature>
<dbReference type="InterPro" id="IPR001245">
    <property type="entry name" value="Ser-Thr/Tyr_kinase_cat_dom"/>
</dbReference>
<dbReference type="InterPro" id="IPR000719">
    <property type="entry name" value="Prot_kinase_dom"/>
</dbReference>
<dbReference type="Gene3D" id="1.10.510.10">
    <property type="entry name" value="Transferase(Phosphotransferase) domain 1"/>
    <property type="match status" value="2"/>
</dbReference>